<evidence type="ECO:0000313" key="4">
    <source>
        <dbReference type="Proteomes" id="UP001165393"/>
    </source>
</evidence>
<dbReference type="InterPro" id="IPR001173">
    <property type="entry name" value="Glyco_trans_2-like"/>
</dbReference>
<keyword evidence="1" id="KW-0812">Transmembrane</keyword>
<dbReference type="PANTHER" id="PTHR43685:SF2">
    <property type="entry name" value="GLYCOSYLTRANSFERASE 2-LIKE DOMAIN-CONTAINING PROTEIN"/>
    <property type="match status" value="1"/>
</dbReference>
<dbReference type="AlphaFoldDB" id="A0AA42B9L1"/>
<dbReference type="SUPFAM" id="SSF53448">
    <property type="entry name" value="Nucleotide-diphospho-sugar transferases"/>
    <property type="match status" value="1"/>
</dbReference>
<dbReference type="Gene3D" id="3.90.550.10">
    <property type="entry name" value="Spore Coat Polysaccharide Biosynthesis Protein SpsA, Chain A"/>
    <property type="match status" value="1"/>
</dbReference>
<dbReference type="PANTHER" id="PTHR43685">
    <property type="entry name" value="GLYCOSYLTRANSFERASE"/>
    <property type="match status" value="1"/>
</dbReference>
<name>A0AA42B9L1_9GAMM</name>
<protein>
    <submittedName>
        <fullName evidence="3">Glycosyltransferase family 2 protein</fullName>
    </submittedName>
</protein>
<reference evidence="3 4" key="1">
    <citation type="journal article" date="2013" name="Antonie Van Leeuwenhoek">
        <title>Echinimonas agarilytica gen. nov., sp. nov., a new gammaproteobacterium isolated from the sea urchin Strongylocentrotus intermedius.</title>
        <authorList>
            <person name="Nedashkovskaya O.I."/>
            <person name="Stenkova A.M."/>
            <person name="Zhukova N.V."/>
            <person name="Van Trappen S."/>
            <person name="Lee J.S."/>
            <person name="Kim S.B."/>
        </authorList>
    </citation>
    <scope>NUCLEOTIDE SEQUENCE [LARGE SCALE GENOMIC DNA]</scope>
    <source>
        <strain evidence="3 4">KMM 6351</strain>
    </source>
</reference>
<evidence type="ECO:0000256" key="1">
    <source>
        <dbReference type="SAM" id="Phobius"/>
    </source>
</evidence>
<dbReference type="CDD" id="cd00761">
    <property type="entry name" value="Glyco_tranf_GTA_type"/>
    <property type="match status" value="1"/>
</dbReference>
<dbReference type="InterPro" id="IPR029044">
    <property type="entry name" value="Nucleotide-diphossugar_trans"/>
</dbReference>
<gene>
    <name evidence="3" type="ORF">NAF29_17720</name>
</gene>
<dbReference type="Proteomes" id="UP001165393">
    <property type="component" value="Unassembled WGS sequence"/>
</dbReference>
<comment type="caution">
    <text evidence="3">The sequence shown here is derived from an EMBL/GenBank/DDBJ whole genome shotgun (WGS) entry which is preliminary data.</text>
</comment>
<dbReference type="InterPro" id="IPR050834">
    <property type="entry name" value="Glycosyltransf_2"/>
</dbReference>
<accession>A0AA42B9L1</accession>
<dbReference type="RefSeq" id="WP_251262968.1">
    <property type="nucleotide sequence ID" value="NZ_JAMQGP010000011.1"/>
</dbReference>
<dbReference type="EMBL" id="JAMQGP010000011">
    <property type="protein sequence ID" value="MCM2681488.1"/>
    <property type="molecule type" value="Genomic_DNA"/>
</dbReference>
<keyword evidence="1" id="KW-1133">Transmembrane helix</keyword>
<evidence type="ECO:0000313" key="3">
    <source>
        <dbReference type="EMBL" id="MCM2681488.1"/>
    </source>
</evidence>
<feature type="transmembrane region" description="Helical" evidence="1">
    <location>
        <begin position="266"/>
        <end position="290"/>
    </location>
</feature>
<keyword evidence="1" id="KW-0472">Membrane</keyword>
<keyword evidence="4" id="KW-1185">Reference proteome</keyword>
<feature type="domain" description="Glycosyltransferase 2-like" evidence="2">
    <location>
        <begin position="5"/>
        <end position="118"/>
    </location>
</feature>
<dbReference type="Pfam" id="PF00535">
    <property type="entry name" value="Glycos_transf_2"/>
    <property type="match status" value="1"/>
</dbReference>
<proteinExistence type="predicted"/>
<evidence type="ECO:0000259" key="2">
    <source>
        <dbReference type="Pfam" id="PF00535"/>
    </source>
</evidence>
<sequence length="292" mass="33199">MPKVSVVIPVFNDRSAIEQTMGKLRAQTCCAEDFDVFVIDNGSTDGSIAWLEQQSDLTLIKEHQHLGSPYSCRNRGIEQSCSAVIALLDSTCIPDETWIEKGLAYLDSQPECDLFGGQVLFNYEDKITAGKFYDSVTNVQMESAIRGRQAAKTANLWVRRTVFDRIGMFEESVRSGEDMRWTGFCSEQGLRLDYCETCTVYKYARPTMELLKKQVRVGKGQIRLWREQNKVKPMVLNALKRVFPAKQKNIRKLVAKNKQVECTGNLYFRVYCVAYFSGLATLFGNLLGLFKK</sequence>
<organism evidence="3 4">
    <name type="scientific">Echinimonas agarilytica</name>
    <dbReference type="NCBI Taxonomy" id="1215918"/>
    <lineage>
        <taxon>Bacteria</taxon>
        <taxon>Pseudomonadati</taxon>
        <taxon>Pseudomonadota</taxon>
        <taxon>Gammaproteobacteria</taxon>
        <taxon>Alteromonadales</taxon>
        <taxon>Echinimonadaceae</taxon>
        <taxon>Echinimonas</taxon>
    </lineage>
</organism>